<sequence length="437" mass="48727">MEINQILKEVKDLLSKYKWEIYISEISKLKSKSKDFEIESITKSREYGLSVRVLKDGKSGFSYTSDPTPQNIRKSIEKALELLKISTPDENLSFQKPVNTEKVEYYDSYASEVLDSDEKILKAIEIERSIKTKDIRIKNVRECSFSETIFKYSLINSEGVNTTEKGTIYTAFASAVAEERGDTQIAWDFIQSRFLKDLDIEFLADEIVSNAVSLLGATPTETKSIPVLFPPYAFSQILEAFYPAFSGDYLIKGKSYFEDKKDTPVACSDLSIVDNGRLAKGIMTRSFDDEGTPTQKTVLVEKGIFKNFIHNLYTSSVSGEKPTGNGYRSSFKDSTSVKPSNFYVESGEGIKIKNDTFKVIEMLGLHTSNPVTGDFSVGVSGLIINEKGIVKPVRGVTLTGNFFEIIKNIVQIGNDLRFYGGFGSPSVLVKEMVIGGI</sequence>
<evidence type="ECO:0000259" key="3">
    <source>
        <dbReference type="Pfam" id="PF19289"/>
    </source>
</evidence>
<feature type="domain" description="Metalloprotease TldD/E N-terminal" evidence="2">
    <location>
        <begin position="19"/>
        <end position="82"/>
    </location>
</feature>
<reference evidence="6" key="1">
    <citation type="submission" date="2017-09" db="EMBL/GenBank/DDBJ databases">
        <authorList>
            <person name="Varghese N."/>
            <person name="Submissions S."/>
        </authorList>
    </citation>
    <scope>NUCLEOTIDE SEQUENCE [LARGE SCALE GENOMIC DNA]</scope>
    <source>
        <strain evidence="6">DSM 15103</strain>
    </source>
</reference>
<dbReference type="Pfam" id="PF19289">
    <property type="entry name" value="PmbA_TldD_3rd"/>
    <property type="match status" value="1"/>
</dbReference>
<protein>
    <submittedName>
        <fullName evidence="5">PmbA protein</fullName>
    </submittedName>
</protein>
<dbReference type="SUPFAM" id="SSF111283">
    <property type="entry name" value="Putative modulator of DNA gyrase, PmbA/TldD"/>
    <property type="match status" value="1"/>
</dbReference>
<dbReference type="RefSeq" id="WP_096999492.1">
    <property type="nucleotide sequence ID" value="NZ_OBEI01000001.1"/>
</dbReference>
<dbReference type="InterPro" id="IPR035068">
    <property type="entry name" value="TldD/PmbA_N"/>
</dbReference>
<evidence type="ECO:0000256" key="1">
    <source>
        <dbReference type="ARBA" id="ARBA00005836"/>
    </source>
</evidence>
<gene>
    <name evidence="5" type="ORF">SAMN06265182_0297</name>
</gene>
<evidence type="ECO:0000259" key="4">
    <source>
        <dbReference type="Pfam" id="PF19290"/>
    </source>
</evidence>
<feature type="domain" description="Metalloprotease TldD/E central" evidence="4">
    <location>
        <begin position="114"/>
        <end position="215"/>
    </location>
</feature>
<dbReference type="InterPro" id="IPR047657">
    <property type="entry name" value="PmbA"/>
</dbReference>
<dbReference type="InterPro" id="IPR045570">
    <property type="entry name" value="Metalloprtase-TldD/E_cen_dom"/>
</dbReference>
<feature type="domain" description="Metalloprotease TldD/E C-terminal" evidence="3">
    <location>
        <begin position="223"/>
        <end position="436"/>
    </location>
</feature>
<accession>A0A285N2T6</accession>
<name>A0A285N2T6_9AQUI</name>
<dbReference type="InterPro" id="IPR002510">
    <property type="entry name" value="Metalloprtase-TldD/E_N"/>
</dbReference>
<proteinExistence type="inferred from homology"/>
<dbReference type="InterPro" id="IPR045569">
    <property type="entry name" value="Metalloprtase-TldD/E_C"/>
</dbReference>
<dbReference type="GO" id="GO:0008237">
    <property type="term" value="F:metallopeptidase activity"/>
    <property type="evidence" value="ECO:0007669"/>
    <property type="project" value="InterPro"/>
</dbReference>
<evidence type="ECO:0000313" key="6">
    <source>
        <dbReference type="Proteomes" id="UP000219036"/>
    </source>
</evidence>
<dbReference type="AlphaFoldDB" id="A0A285N2T6"/>
<dbReference type="GO" id="GO:0006508">
    <property type="term" value="P:proteolysis"/>
    <property type="evidence" value="ECO:0007669"/>
    <property type="project" value="InterPro"/>
</dbReference>
<keyword evidence="6" id="KW-1185">Reference proteome</keyword>
<comment type="similarity">
    <text evidence="1">Belongs to the peptidase U62 family.</text>
</comment>
<dbReference type="EMBL" id="OBEI01000001">
    <property type="protein sequence ID" value="SNZ03117.1"/>
    <property type="molecule type" value="Genomic_DNA"/>
</dbReference>
<dbReference type="OrthoDB" id="9803213at2"/>
<dbReference type="PANTHER" id="PTHR43421:SF1">
    <property type="entry name" value="METALLOPROTEASE PMBA"/>
    <property type="match status" value="1"/>
</dbReference>
<dbReference type="PANTHER" id="PTHR43421">
    <property type="entry name" value="METALLOPROTEASE PMBA"/>
    <property type="match status" value="1"/>
</dbReference>
<dbReference type="InterPro" id="IPR036059">
    <property type="entry name" value="TldD/PmbA_sf"/>
</dbReference>
<dbReference type="Pfam" id="PF01523">
    <property type="entry name" value="PmbA_TldD_1st"/>
    <property type="match status" value="1"/>
</dbReference>
<dbReference type="Gene3D" id="3.30.2290.10">
    <property type="entry name" value="PmbA/TldD superfamily"/>
    <property type="match status" value="1"/>
</dbReference>
<organism evidence="5 6">
    <name type="scientific">Persephonella hydrogeniphila</name>
    <dbReference type="NCBI Taxonomy" id="198703"/>
    <lineage>
        <taxon>Bacteria</taxon>
        <taxon>Pseudomonadati</taxon>
        <taxon>Aquificota</taxon>
        <taxon>Aquificia</taxon>
        <taxon>Aquificales</taxon>
        <taxon>Hydrogenothermaceae</taxon>
        <taxon>Persephonella</taxon>
    </lineage>
</organism>
<dbReference type="Proteomes" id="UP000219036">
    <property type="component" value="Unassembled WGS sequence"/>
</dbReference>
<dbReference type="GO" id="GO:0005829">
    <property type="term" value="C:cytosol"/>
    <property type="evidence" value="ECO:0007669"/>
    <property type="project" value="TreeGrafter"/>
</dbReference>
<dbReference type="Pfam" id="PF19290">
    <property type="entry name" value="PmbA_TldD_2nd"/>
    <property type="match status" value="1"/>
</dbReference>
<evidence type="ECO:0000313" key="5">
    <source>
        <dbReference type="EMBL" id="SNZ03117.1"/>
    </source>
</evidence>
<evidence type="ECO:0000259" key="2">
    <source>
        <dbReference type="Pfam" id="PF01523"/>
    </source>
</evidence>